<feature type="transmembrane region" description="Helical" evidence="3">
    <location>
        <begin position="894"/>
        <end position="913"/>
    </location>
</feature>
<dbReference type="Gene3D" id="3.40.50.300">
    <property type="entry name" value="P-loop containing nucleotide triphosphate hydrolases"/>
    <property type="match status" value="1"/>
</dbReference>
<dbReference type="Pfam" id="PF00005">
    <property type="entry name" value="ABC_tran"/>
    <property type="match status" value="1"/>
</dbReference>
<feature type="transmembrane region" description="Helical" evidence="3">
    <location>
        <begin position="1199"/>
        <end position="1223"/>
    </location>
</feature>
<dbReference type="EMBL" id="JAUJEA010000005">
    <property type="protein sequence ID" value="MDN5202873.1"/>
    <property type="molecule type" value="Genomic_DNA"/>
</dbReference>
<evidence type="ECO:0000256" key="3">
    <source>
        <dbReference type="SAM" id="Phobius"/>
    </source>
</evidence>
<feature type="transmembrane region" description="Helical" evidence="3">
    <location>
        <begin position="1061"/>
        <end position="1083"/>
    </location>
</feature>
<keyword evidence="3" id="KW-1133">Transmembrane helix</keyword>
<comment type="caution">
    <text evidence="5">The sequence shown here is derived from an EMBL/GenBank/DDBJ whole genome shotgun (WGS) entry which is preliminary data.</text>
</comment>
<dbReference type="Pfam" id="PF00873">
    <property type="entry name" value="ACR_tran"/>
    <property type="match status" value="1"/>
</dbReference>
<protein>
    <submittedName>
        <fullName evidence="5">Efflux RND transporter permease subunit</fullName>
    </submittedName>
</protein>
<feature type="transmembrane region" description="Helical" evidence="3">
    <location>
        <begin position="527"/>
        <end position="546"/>
    </location>
</feature>
<feature type="transmembrane region" description="Helical" evidence="3">
    <location>
        <begin position="1037"/>
        <end position="1055"/>
    </location>
</feature>
<keyword evidence="3" id="KW-0472">Membrane</keyword>
<proteinExistence type="predicted"/>
<dbReference type="InterPro" id="IPR003439">
    <property type="entry name" value="ABC_transporter-like_ATP-bd"/>
</dbReference>
<dbReference type="RefSeq" id="WP_346752892.1">
    <property type="nucleotide sequence ID" value="NZ_JAUJEA010000005.1"/>
</dbReference>
<dbReference type="SUPFAM" id="SSF52540">
    <property type="entry name" value="P-loop containing nucleoside triphosphate hydrolases"/>
    <property type="match status" value="1"/>
</dbReference>
<dbReference type="Proteomes" id="UP001172082">
    <property type="component" value="Unassembled WGS sequence"/>
</dbReference>
<evidence type="ECO:0000313" key="6">
    <source>
        <dbReference type="Proteomes" id="UP001172082"/>
    </source>
</evidence>
<feature type="transmembrane region" description="Helical" evidence="3">
    <location>
        <begin position="460"/>
        <end position="480"/>
    </location>
</feature>
<dbReference type="InterPro" id="IPR001036">
    <property type="entry name" value="Acrflvin-R"/>
</dbReference>
<dbReference type="Gene3D" id="1.20.1640.10">
    <property type="entry name" value="Multidrug efflux transporter AcrB transmembrane domain"/>
    <property type="match status" value="2"/>
</dbReference>
<dbReference type="CDD" id="cd03264">
    <property type="entry name" value="ABC_drug_resistance_like"/>
    <property type="match status" value="1"/>
</dbReference>
<gene>
    <name evidence="5" type="ORF">QQ008_15895</name>
</gene>
<name>A0ABT8KR20_9BACT</name>
<reference evidence="5" key="1">
    <citation type="submission" date="2023-06" db="EMBL/GenBank/DDBJ databases">
        <title>Genomic of Parafulvivirga corallium.</title>
        <authorList>
            <person name="Wang G."/>
        </authorList>
    </citation>
    <scope>NUCLEOTIDE SEQUENCE</scope>
    <source>
        <strain evidence="5">BMA10</strain>
    </source>
</reference>
<dbReference type="SMART" id="SM00382">
    <property type="entry name" value="AAA"/>
    <property type="match status" value="1"/>
</dbReference>
<dbReference type="InterPro" id="IPR027463">
    <property type="entry name" value="AcrB_DN_DC_subdom"/>
</dbReference>
<accession>A0ABT8KR20</accession>
<dbReference type="PANTHER" id="PTHR32063:SF0">
    <property type="entry name" value="SWARMING MOTILITY PROTEIN SWRC"/>
    <property type="match status" value="1"/>
</dbReference>
<dbReference type="InterPro" id="IPR003593">
    <property type="entry name" value="AAA+_ATPase"/>
</dbReference>
<feature type="transmembrane region" description="Helical" evidence="3">
    <location>
        <begin position="991"/>
        <end position="1017"/>
    </location>
</feature>
<keyword evidence="3" id="KW-0812">Transmembrane</keyword>
<feature type="transmembrane region" description="Helical" evidence="3">
    <location>
        <begin position="383"/>
        <end position="408"/>
    </location>
</feature>
<dbReference type="InterPro" id="IPR017871">
    <property type="entry name" value="ABC_transporter-like_CS"/>
</dbReference>
<feature type="transmembrane region" description="Helical" evidence="3">
    <location>
        <begin position="357"/>
        <end position="377"/>
    </location>
</feature>
<dbReference type="InterPro" id="IPR027417">
    <property type="entry name" value="P-loop_NTPase"/>
</dbReference>
<evidence type="ECO:0000256" key="1">
    <source>
        <dbReference type="ARBA" id="ARBA00022741"/>
    </source>
</evidence>
<dbReference type="SUPFAM" id="SSF82693">
    <property type="entry name" value="Multidrug efflux transporter AcrB pore domain, PN1, PN2, PC1 and PC2 subdomains"/>
    <property type="match status" value="2"/>
</dbReference>
<feature type="transmembrane region" description="Helical" evidence="3">
    <location>
        <begin position="925"/>
        <end position="945"/>
    </location>
</feature>
<evidence type="ECO:0000259" key="4">
    <source>
        <dbReference type="PROSITE" id="PS50893"/>
    </source>
</evidence>
<feature type="transmembrane region" description="Helical" evidence="3">
    <location>
        <begin position="331"/>
        <end position="350"/>
    </location>
</feature>
<feature type="transmembrane region" description="Helical" evidence="3">
    <location>
        <begin position="1229"/>
        <end position="1246"/>
    </location>
</feature>
<keyword evidence="2" id="KW-0067">ATP-binding</keyword>
<dbReference type="PRINTS" id="PR00702">
    <property type="entry name" value="ACRIFLAVINRP"/>
</dbReference>
<feature type="domain" description="ABC transporter" evidence="4">
    <location>
        <begin position="1277"/>
        <end position="1507"/>
    </location>
</feature>
<dbReference type="SUPFAM" id="SSF82714">
    <property type="entry name" value="Multidrug efflux transporter AcrB TolC docking domain, DN and DC subdomains"/>
    <property type="match status" value="1"/>
</dbReference>
<feature type="transmembrane region" description="Helical" evidence="3">
    <location>
        <begin position="1166"/>
        <end position="1187"/>
    </location>
</feature>
<feature type="transmembrane region" description="Helical" evidence="3">
    <location>
        <begin position="428"/>
        <end position="448"/>
    </location>
</feature>
<keyword evidence="6" id="KW-1185">Reference proteome</keyword>
<dbReference type="Gene3D" id="3.30.2090.10">
    <property type="entry name" value="Multidrug efflux transporter AcrB TolC docking domain, DN and DC subdomains"/>
    <property type="match status" value="2"/>
</dbReference>
<evidence type="ECO:0000313" key="5">
    <source>
        <dbReference type="EMBL" id="MDN5202873.1"/>
    </source>
</evidence>
<feature type="transmembrane region" description="Helical" evidence="3">
    <location>
        <begin position="1140"/>
        <end position="1160"/>
    </location>
</feature>
<feature type="transmembrane region" description="Helical" evidence="3">
    <location>
        <begin position="868"/>
        <end position="887"/>
    </location>
</feature>
<dbReference type="SUPFAM" id="SSF82866">
    <property type="entry name" value="Multidrug efflux transporter AcrB transmembrane domain"/>
    <property type="match status" value="2"/>
</dbReference>
<dbReference type="PROSITE" id="PS50893">
    <property type="entry name" value="ABC_TRANSPORTER_2"/>
    <property type="match status" value="1"/>
</dbReference>
<sequence length="1573" mass="176521">MKVIINRKTLVSMLFLGLTMLGYISFKKLPVELFPNAELPVLIVQINTQTEVDPRYIENQAVIPLEGAIGTLEGIEKIESSADARRGLIFVSFTQQTNIKYAYLKLQQKVDKLKATLPEEFFVNIIRVDTEQLSGQFMSLQVLGEGGVDRVRNVADQEIVNKLSDIDGVASAQVFGGRQKTIEIIMNDKICEAHGITPNTIRNVLSKNTSSKTYVGHVGDAANRYFVNVTAELDDIKNIQNLVVVEKGPLLLKDVAEVFFGLKEQTSLSRVNGKDAVSIQLVKDTQVNIIDLSHRTIDAIEVLNNELAPKGVEINIQFNQAEIMEKNINQIINLALVGGLLAVFILWIFLRKIRLVITMALSIPVSVFTAFNFFYAFDISVNSLTLVGMALAIGMLLDNSVVVIENIYRHVANRRKADEAVILGTKEIWRSVFAATLTTITVFVPFIFSENYLVKLIGTHIGVSIISTLVVSLAVALILVPMLTHYVIKRSPEDEISLFRNVSIRQRLIQIYILTLKACLRYPARTTVGSVVIFFIAILICLWVSVGNLREIEQPELSLFVNMPQGSTLAATDEIVRKLEEQIEPFEEKEQITSIINEGEARLGIKLKEDFEKIGGQSVEDVKTRLQELARGYRNAEITMDQQAANSGSPSGGGQSEMGGFERLLGIGSERERILIKGQDFELMKTIARDLRSYLGNLASIRRSFMNINENRPEAHILFDQHLMSEYDISLNNVMAELGGFQKEFSSGIKFKHGIDEYDITIRNGIQIDEEPRSMDDLKKLVVKSNTGANYELQKFSNVVYATGTSGIRRLNQEKQIELTYSFIQEVLDSESLLEASRLEIDELVANINVPSGVAIEVIHEETGLEDFYFLIIAAIVIIFMILASVFESLYLPFVIMFSIPMAAVGAFLGLIFTGNSLFNANTLIGFLILLGVVVNNGIILIDYSRILRKRGYSQSRSLIMAGISRIRPISITTITTIVAMLPLAMGQAEYVSAIGAPFAITVMGGLALSTFLTLVFIPTVSSGLESSLRWFGSLTWVNKITQLMAMIGLAYLIYTQIDSLLWQILCFFLTIVLVPGASYFIMTSLRQANSKLIGPNEKISIHIQNLVKIYGRDKRFIREWKASKKIYHKKGDKISNLKGAFAQFSWKMGIAAFLVYFIYFFLGSYLWQFIIAHLLFFAILGSLAPFKRILEEQNKIKGLKLVTILYNILFWGFPLFNLFYFLNSPANNILVSILAVIWFFGLWIYHTGQKLNKKPIEISTIRGKFGGLRRGYYRLVYAMPLIGAKKQPFRALSNVNLTIEHGMFGLLGPNGAGKTTLMRIICGILEQSYGKVWINGIDTTKKREELQGLIGYLPQAFGTYENMSPYDFLSYQAILKGIVDKNKREEIVQYVLKAVHMDEHQNKKIGSFSGGMKQRIGIAQILLHLPKILVVDEPTAGLDPLERIRFRNLLVELSRDRIVIFSTHIIEDIASSCNQVGVLIEGNIEYLGNPSAMAEIGDGYVWEFYIDAGEFEHVKDKFTIVHHMKDGNSIRIRCLAEDRPTEDAVSVKANLEDSYLWLLKGKKEEIQKSVNV</sequence>
<dbReference type="PANTHER" id="PTHR32063">
    <property type="match status" value="1"/>
</dbReference>
<dbReference type="Gene3D" id="3.30.70.1320">
    <property type="entry name" value="Multidrug efflux transporter AcrB pore domain like"/>
    <property type="match status" value="1"/>
</dbReference>
<dbReference type="PROSITE" id="PS00211">
    <property type="entry name" value="ABC_TRANSPORTER_1"/>
    <property type="match status" value="1"/>
</dbReference>
<dbReference type="Gene3D" id="3.30.70.1440">
    <property type="entry name" value="Multidrug efflux transporter AcrB pore domain"/>
    <property type="match status" value="1"/>
</dbReference>
<keyword evidence="1" id="KW-0547">Nucleotide-binding</keyword>
<organism evidence="5 6">
    <name type="scientific">Splendidivirga corallicola</name>
    <dbReference type="NCBI Taxonomy" id="3051826"/>
    <lineage>
        <taxon>Bacteria</taxon>
        <taxon>Pseudomonadati</taxon>
        <taxon>Bacteroidota</taxon>
        <taxon>Cytophagia</taxon>
        <taxon>Cytophagales</taxon>
        <taxon>Splendidivirgaceae</taxon>
        <taxon>Splendidivirga</taxon>
    </lineage>
</organism>
<dbReference type="Gene3D" id="3.30.70.1430">
    <property type="entry name" value="Multidrug efflux transporter AcrB pore domain"/>
    <property type="match status" value="2"/>
</dbReference>
<evidence type="ECO:0000256" key="2">
    <source>
        <dbReference type="ARBA" id="ARBA00022840"/>
    </source>
</evidence>
<feature type="transmembrane region" description="Helical" evidence="3">
    <location>
        <begin position="966"/>
        <end position="985"/>
    </location>
</feature>